<proteinExistence type="predicted"/>
<dbReference type="AlphaFoldDB" id="A0A4P2R2U1"/>
<keyword evidence="1" id="KW-1133">Transmembrane helix</keyword>
<organism evidence="3 4">
    <name type="scientific">Sorangium cellulosum</name>
    <name type="common">Polyangium cellulosum</name>
    <dbReference type="NCBI Taxonomy" id="56"/>
    <lineage>
        <taxon>Bacteria</taxon>
        <taxon>Pseudomonadati</taxon>
        <taxon>Myxococcota</taxon>
        <taxon>Polyangia</taxon>
        <taxon>Polyangiales</taxon>
        <taxon>Polyangiaceae</taxon>
        <taxon>Sorangium</taxon>
    </lineage>
</organism>
<evidence type="ECO:0000259" key="2">
    <source>
        <dbReference type="Pfam" id="PF09850"/>
    </source>
</evidence>
<sequence>METSIGVFGEEMLLWLCMLRQSPRRPPADHVLRQANLLLEELKGSKLAQEMPIASVDDGMFAIAAFADELAMSLPDLRPVWAQRPLQASRWMTNNAGVELFERLARVRSGPLPVMATYACVLGLGFRGRYGLPGQSADDLLRIRRDLSLKLGVDPDRDWSGGVLRAARVDGVDAQHLPNLPLWQSALVGRALAALVAIGGAVALGWTIAQRVG</sequence>
<dbReference type="Pfam" id="PF09850">
    <property type="entry name" value="DotU"/>
    <property type="match status" value="1"/>
</dbReference>
<dbReference type="Proteomes" id="UP000295497">
    <property type="component" value="Chromosome"/>
</dbReference>
<feature type="transmembrane region" description="Helical" evidence="1">
    <location>
        <begin position="187"/>
        <end position="209"/>
    </location>
</feature>
<feature type="domain" description="Type IV / VI secretion system DotU" evidence="2">
    <location>
        <begin position="11"/>
        <end position="198"/>
    </location>
</feature>
<gene>
    <name evidence="3" type="ORF">SOCE836_091970</name>
</gene>
<protein>
    <recommendedName>
        <fullName evidence="2">Type IV / VI secretion system DotU domain-containing protein</fullName>
    </recommendedName>
</protein>
<reference evidence="3 4" key="1">
    <citation type="submission" date="2015-09" db="EMBL/GenBank/DDBJ databases">
        <title>Sorangium comparison.</title>
        <authorList>
            <person name="Zaburannyi N."/>
            <person name="Bunk B."/>
            <person name="Overmann J."/>
            <person name="Mueller R."/>
        </authorList>
    </citation>
    <scope>NUCLEOTIDE SEQUENCE [LARGE SCALE GENOMIC DNA]</scope>
    <source>
        <strain evidence="3 4">So ce836</strain>
    </source>
</reference>
<dbReference type="Gene3D" id="1.25.40.590">
    <property type="entry name" value="Type IV / VI secretion system, DotU"/>
    <property type="match status" value="1"/>
</dbReference>
<name>A0A4P2R2U1_SORCE</name>
<dbReference type="RefSeq" id="WP_237244625.1">
    <property type="nucleotide sequence ID" value="NZ_CP012672.1"/>
</dbReference>
<evidence type="ECO:0000256" key="1">
    <source>
        <dbReference type="SAM" id="Phobius"/>
    </source>
</evidence>
<evidence type="ECO:0000313" key="3">
    <source>
        <dbReference type="EMBL" id="AUX36978.1"/>
    </source>
</evidence>
<keyword evidence="1" id="KW-0812">Transmembrane</keyword>
<dbReference type="EMBL" id="CP012672">
    <property type="protein sequence ID" value="AUX36978.1"/>
    <property type="molecule type" value="Genomic_DNA"/>
</dbReference>
<evidence type="ECO:0000313" key="4">
    <source>
        <dbReference type="Proteomes" id="UP000295497"/>
    </source>
</evidence>
<dbReference type="InterPro" id="IPR038522">
    <property type="entry name" value="T4/T6SS_DotU_sf"/>
</dbReference>
<accession>A0A4P2R2U1</accession>
<dbReference type="InterPro" id="IPR017732">
    <property type="entry name" value="T4/T6SS_DotU"/>
</dbReference>
<keyword evidence="1" id="KW-0472">Membrane</keyword>